<dbReference type="PROSITE" id="PS50175">
    <property type="entry name" value="ASP_PROT_RETROV"/>
    <property type="match status" value="1"/>
</dbReference>
<dbReference type="InterPro" id="IPR000847">
    <property type="entry name" value="LysR_HTH_N"/>
</dbReference>
<dbReference type="InterPro" id="IPR001995">
    <property type="entry name" value="Peptidase_A2_cat"/>
</dbReference>
<dbReference type="PANTHER" id="PTHR30346:SF28">
    <property type="entry name" value="HTH-TYPE TRANSCRIPTIONAL REGULATOR CYNR"/>
    <property type="match status" value="1"/>
</dbReference>
<comment type="similarity">
    <text evidence="1">Belongs to the LysR transcriptional regulatory family.</text>
</comment>
<keyword evidence="8" id="KW-1185">Reference proteome</keyword>
<keyword evidence="4" id="KW-0804">Transcription</keyword>
<evidence type="ECO:0000259" key="5">
    <source>
        <dbReference type="PROSITE" id="PS50175"/>
    </source>
</evidence>
<dbReference type="Gene3D" id="1.10.10.10">
    <property type="entry name" value="Winged helix-like DNA-binding domain superfamily/Winged helix DNA-binding domain"/>
    <property type="match status" value="1"/>
</dbReference>
<dbReference type="PRINTS" id="PR00039">
    <property type="entry name" value="HTHLYSR"/>
</dbReference>
<organism evidence="7 8">
    <name type="scientific">Paeniglutamicibacter kerguelensis</name>
    <dbReference type="NCBI Taxonomy" id="254788"/>
    <lineage>
        <taxon>Bacteria</taxon>
        <taxon>Bacillati</taxon>
        <taxon>Actinomycetota</taxon>
        <taxon>Actinomycetes</taxon>
        <taxon>Micrococcales</taxon>
        <taxon>Micrococcaceae</taxon>
        <taxon>Paeniglutamicibacter</taxon>
    </lineage>
</organism>
<evidence type="ECO:0000256" key="2">
    <source>
        <dbReference type="ARBA" id="ARBA00023015"/>
    </source>
</evidence>
<proteinExistence type="inferred from homology"/>
<dbReference type="EMBL" id="JAGIOF010000001">
    <property type="protein sequence ID" value="MBP2387810.1"/>
    <property type="molecule type" value="Genomic_DNA"/>
</dbReference>
<dbReference type="InterPro" id="IPR036390">
    <property type="entry name" value="WH_DNA-bd_sf"/>
</dbReference>
<evidence type="ECO:0000256" key="1">
    <source>
        <dbReference type="ARBA" id="ARBA00009437"/>
    </source>
</evidence>
<keyword evidence="2" id="KW-0805">Transcription regulation</keyword>
<evidence type="ECO:0000313" key="8">
    <source>
        <dbReference type="Proteomes" id="UP001296993"/>
    </source>
</evidence>
<gene>
    <name evidence="7" type="ORF">JOF47_003321</name>
</gene>
<protein>
    <submittedName>
        <fullName evidence="7">DNA-binding transcriptional LysR family regulator</fullName>
    </submittedName>
</protein>
<comment type="caution">
    <text evidence="7">The sequence shown here is derived from an EMBL/GenBank/DDBJ whole genome shotgun (WGS) entry which is preliminary data.</text>
</comment>
<evidence type="ECO:0000259" key="6">
    <source>
        <dbReference type="PROSITE" id="PS50931"/>
    </source>
</evidence>
<dbReference type="GO" id="GO:0003677">
    <property type="term" value="F:DNA binding"/>
    <property type="evidence" value="ECO:0007669"/>
    <property type="project" value="UniProtKB-KW"/>
</dbReference>
<evidence type="ECO:0000313" key="7">
    <source>
        <dbReference type="EMBL" id="MBP2387810.1"/>
    </source>
</evidence>
<accession>A0ABS4XH60</accession>
<name>A0ABS4XH60_9MICC</name>
<reference evidence="7 8" key="1">
    <citation type="submission" date="2021-03" db="EMBL/GenBank/DDBJ databases">
        <title>Sequencing the genomes of 1000 actinobacteria strains.</title>
        <authorList>
            <person name="Klenk H.-P."/>
        </authorList>
    </citation>
    <scope>NUCLEOTIDE SEQUENCE [LARGE SCALE GENOMIC DNA]</scope>
    <source>
        <strain evidence="7 8">DSM 15797</strain>
    </source>
</reference>
<evidence type="ECO:0000256" key="3">
    <source>
        <dbReference type="ARBA" id="ARBA00023125"/>
    </source>
</evidence>
<dbReference type="InterPro" id="IPR005119">
    <property type="entry name" value="LysR_subst-bd"/>
</dbReference>
<keyword evidence="3 7" id="KW-0238">DNA-binding</keyword>
<dbReference type="Pfam" id="PF03466">
    <property type="entry name" value="LysR_substrate"/>
    <property type="match status" value="1"/>
</dbReference>
<dbReference type="SUPFAM" id="SSF53850">
    <property type="entry name" value="Periplasmic binding protein-like II"/>
    <property type="match status" value="1"/>
</dbReference>
<dbReference type="PANTHER" id="PTHR30346">
    <property type="entry name" value="TRANSCRIPTIONAL DUAL REGULATOR HCAR-RELATED"/>
    <property type="match status" value="1"/>
</dbReference>
<feature type="domain" description="Peptidase A2" evidence="5">
    <location>
        <begin position="127"/>
        <end position="139"/>
    </location>
</feature>
<dbReference type="InterPro" id="IPR036388">
    <property type="entry name" value="WH-like_DNA-bd_sf"/>
</dbReference>
<sequence length="303" mass="32092">MMNQLDLMYFLAVARSNSVSGAAAELFVSQPAVSRRIASLERSLGLRLFRRTPSGMVPTAAGERLQALAQDLHNRLERASDVMGALGEGQHLFTVACPETTGNYFVAPFIATGAPISDILPSRPADVYGLLDTGADMAVNTMTPPAQLRSQHLLSTPILVHFPGNAPFPVTKGQAELKDVARFAMQMPGYGSAVERNVRAAAGRSSIDLSLATPASNGILAQAQAAAGRGASIAIEPAAFGLNEALLIHEGDPLAVDIHAAWESDHYAAPELEALAKELATWMKYTAPQAHSNTHHHKLSIGT</sequence>
<dbReference type="Pfam" id="PF00126">
    <property type="entry name" value="HTH_1"/>
    <property type="match status" value="1"/>
</dbReference>
<dbReference type="SUPFAM" id="SSF46785">
    <property type="entry name" value="Winged helix' DNA-binding domain"/>
    <property type="match status" value="1"/>
</dbReference>
<dbReference type="RefSeq" id="WP_210000344.1">
    <property type="nucleotide sequence ID" value="NZ_BAAAJY010000001.1"/>
</dbReference>
<feature type="domain" description="HTH lysR-type" evidence="6">
    <location>
        <begin position="2"/>
        <end position="59"/>
    </location>
</feature>
<evidence type="ECO:0000256" key="4">
    <source>
        <dbReference type="ARBA" id="ARBA00023163"/>
    </source>
</evidence>
<dbReference type="Proteomes" id="UP001296993">
    <property type="component" value="Unassembled WGS sequence"/>
</dbReference>
<dbReference type="PROSITE" id="PS50931">
    <property type="entry name" value="HTH_LYSR"/>
    <property type="match status" value="1"/>
</dbReference>